<protein>
    <submittedName>
        <fullName evidence="1">Uncharacterized protein</fullName>
    </submittedName>
</protein>
<reference evidence="1" key="1">
    <citation type="submission" date="2022-10" db="EMBL/GenBank/DDBJ databases">
        <title>Culturing micro-colonial fungi from biological soil crusts in the Mojave desert and describing Neophaeococcomyces mojavensis, and introducing the new genera and species Taxawa tesnikishii.</title>
        <authorList>
            <person name="Kurbessoian T."/>
            <person name="Stajich J.E."/>
        </authorList>
    </citation>
    <scope>NUCLEOTIDE SEQUENCE</scope>
    <source>
        <strain evidence="1">JES_112</strain>
    </source>
</reference>
<proteinExistence type="predicted"/>
<accession>A0ACC2ZZY8</accession>
<comment type="caution">
    <text evidence="1">The sequence shown here is derived from an EMBL/GenBank/DDBJ whole genome shotgun (WGS) entry which is preliminary data.</text>
</comment>
<evidence type="ECO:0000313" key="2">
    <source>
        <dbReference type="Proteomes" id="UP001172386"/>
    </source>
</evidence>
<evidence type="ECO:0000313" key="1">
    <source>
        <dbReference type="EMBL" id="KAJ9653091.1"/>
    </source>
</evidence>
<gene>
    <name evidence="1" type="ORF">H2198_007705</name>
</gene>
<sequence>MAREKPKQSVEDDVAEDDSLLLPRTRRQAKLQTLKQEDESSDEEPSPPPKAKAKPRGRKSMPVGSESPVADSTVTPDSTPAPAAPKRKGGNKRKFTHEYCLTCRHYGRACGGRRDGEEGCAVCRDPNREKGEKLRECLWANPEAGITTYQEARVAHKAAQLEARAKNKAKAQELKRLSSAAAAANRGPLGLTVSVASGPPPPVSRQLNVLPPPAGAAGRSASFPSLYDARQGNSNDTITTDTSQVAHHPSQTHLPGINGEPGPRIHRPQVIKLIIKDPSTDSTTVSPSQPPRPVPTSHLCHPSQQLPPPASRTLSFVPPPIPQGPPYYDHTIQAWRYPSQAGLYLPSPPSGIPSSAYPAYQSPYGPPPAFANSSPAISTITPPPNASLTVSKSSYNKPQPLDKSGTPCRKWSRTGSEVPTLSGHSFKMKGWKPGTADAGDNDSAVRDDISSSDLSSVIDVDDLREFGVAQGTSLNPPPVVEHPAFIAVDLADGSGVAIAKERLREEPEDRLQAQIDRMTQEAKTKLTAEANIRSKSPPKLKFKRTANGLIKVNSSPRTTASHKDAKVGGDGGNDSGSDDEGPLRRLPLEIRNKLSRTATTHIRISDTETITVRPEHFKGESLRARSESRSVLGWESAEPKSLVRLRGGTSDSSYEDAIEDQHGAGEGSEDVSVADGLDEDDSKDVSVADLDENERVDDEDVDMQDA</sequence>
<dbReference type="EMBL" id="JAPDRQ010000168">
    <property type="protein sequence ID" value="KAJ9653091.1"/>
    <property type="molecule type" value="Genomic_DNA"/>
</dbReference>
<name>A0ACC2ZZY8_9EURO</name>
<keyword evidence="2" id="KW-1185">Reference proteome</keyword>
<organism evidence="1 2">
    <name type="scientific">Neophaeococcomyces mojaviensis</name>
    <dbReference type="NCBI Taxonomy" id="3383035"/>
    <lineage>
        <taxon>Eukaryota</taxon>
        <taxon>Fungi</taxon>
        <taxon>Dikarya</taxon>
        <taxon>Ascomycota</taxon>
        <taxon>Pezizomycotina</taxon>
        <taxon>Eurotiomycetes</taxon>
        <taxon>Chaetothyriomycetidae</taxon>
        <taxon>Chaetothyriales</taxon>
        <taxon>Chaetothyriales incertae sedis</taxon>
        <taxon>Neophaeococcomyces</taxon>
    </lineage>
</organism>
<dbReference type="Proteomes" id="UP001172386">
    <property type="component" value="Unassembled WGS sequence"/>
</dbReference>